<feature type="domain" description="F-box" evidence="1">
    <location>
        <begin position="1"/>
        <end position="47"/>
    </location>
</feature>
<dbReference type="PROSITE" id="PS50181">
    <property type="entry name" value="FBOX"/>
    <property type="match status" value="1"/>
</dbReference>
<dbReference type="AlphaFoldDB" id="A0AAN8RC85"/>
<dbReference type="EMBL" id="JAVHNR010000010">
    <property type="protein sequence ID" value="KAK6331740.1"/>
    <property type="molecule type" value="Genomic_DNA"/>
</dbReference>
<reference evidence="2 3" key="1">
    <citation type="submission" date="2019-10" db="EMBL/GenBank/DDBJ databases">
        <authorList>
            <person name="Palmer J.M."/>
        </authorList>
    </citation>
    <scope>NUCLEOTIDE SEQUENCE [LARGE SCALE GENOMIC DNA]</scope>
    <source>
        <strain evidence="2 3">TWF718</strain>
    </source>
</reference>
<dbReference type="CDD" id="cd09917">
    <property type="entry name" value="F-box_SF"/>
    <property type="match status" value="1"/>
</dbReference>
<evidence type="ECO:0000313" key="2">
    <source>
        <dbReference type="EMBL" id="KAK6331740.1"/>
    </source>
</evidence>
<sequence length="497" mass="57517">MGLHTLPPEILLKVVKFLKPDRRTLRSLRLVNRSMCPAATEVLFEDLSVHYGLTRSNLQIKGLLEAPTLYWFVKTLFLPSESFFPISKDLFFSEKIKFPWTRNPEDSTEATRSGNSEHQLYLLAHPELFRESPKRPWVSYDPKRLKYKRQHDTYLANLANLIKALPNIQRIHIAIGLFLDSHRMLAWLAMFEEMLWEVIASIDRIVEVEISTPVAKYRDCHALEPFCGQDVTFPNVKSFKMNFHHCSRDPPRYYVFQLTRQPLVQSAASLFSNFQNITSYTLSRSPNVFPPSSIRTNLTSLYLNNMSLEVRIPRILFTEFKEAVADCFNLEYLDLDTIAIHGVKMRKVSTGRFLLIKFDDQTGKKTKVATDFFPSGGWFNILAAFMKSLKLLKKFRFQRLVYGQELRSVRSGSESGILEPVLVPVKGMGNGGLPDGLCGWEIISPFKRDYLALEKFRKAVEGKGEEESSRDDEEQNKAPKFKRYGCWQFLHYENLLQ</sequence>
<protein>
    <recommendedName>
        <fullName evidence="1">F-box domain-containing protein</fullName>
    </recommendedName>
</protein>
<comment type="caution">
    <text evidence="2">The sequence shown here is derived from an EMBL/GenBank/DDBJ whole genome shotgun (WGS) entry which is preliminary data.</text>
</comment>
<accession>A0AAN8RC85</accession>
<evidence type="ECO:0000313" key="3">
    <source>
        <dbReference type="Proteomes" id="UP001313282"/>
    </source>
</evidence>
<dbReference type="SUPFAM" id="SSF52058">
    <property type="entry name" value="L domain-like"/>
    <property type="match status" value="1"/>
</dbReference>
<dbReference type="InterPro" id="IPR001810">
    <property type="entry name" value="F-box_dom"/>
</dbReference>
<evidence type="ECO:0000259" key="1">
    <source>
        <dbReference type="PROSITE" id="PS50181"/>
    </source>
</evidence>
<name>A0AAN8RC85_9PEZI</name>
<keyword evidence="3" id="KW-1185">Reference proteome</keyword>
<gene>
    <name evidence="2" type="ORF">TWF718_002282</name>
</gene>
<organism evidence="2 3">
    <name type="scientific">Orbilia javanica</name>
    <dbReference type="NCBI Taxonomy" id="47235"/>
    <lineage>
        <taxon>Eukaryota</taxon>
        <taxon>Fungi</taxon>
        <taxon>Dikarya</taxon>
        <taxon>Ascomycota</taxon>
        <taxon>Pezizomycotina</taxon>
        <taxon>Orbiliomycetes</taxon>
        <taxon>Orbiliales</taxon>
        <taxon>Orbiliaceae</taxon>
        <taxon>Orbilia</taxon>
    </lineage>
</organism>
<proteinExistence type="predicted"/>
<dbReference type="Proteomes" id="UP001313282">
    <property type="component" value="Unassembled WGS sequence"/>
</dbReference>